<keyword evidence="10" id="KW-0902">Two-component regulatory system</keyword>
<proteinExistence type="predicted"/>
<dbReference type="InterPro" id="IPR036097">
    <property type="entry name" value="HisK_dim/P_sf"/>
</dbReference>
<keyword evidence="9 13" id="KW-1133">Transmembrane helix</keyword>
<comment type="catalytic activity">
    <reaction evidence="1">
        <text>ATP + protein L-histidine = ADP + protein N-phospho-L-histidine.</text>
        <dbReference type="EC" id="2.7.13.3"/>
    </reaction>
</comment>
<dbReference type="InterPro" id="IPR003660">
    <property type="entry name" value="HAMP_dom"/>
</dbReference>
<dbReference type="GO" id="GO:0005509">
    <property type="term" value="F:calcium ion binding"/>
    <property type="evidence" value="ECO:0007669"/>
    <property type="project" value="UniProtKB-ARBA"/>
</dbReference>
<feature type="region of interest" description="Disordered" evidence="12">
    <location>
        <begin position="1"/>
        <end position="33"/>
    </location>
</feature>
<evidence type="ECO:0000256" key="13">
    <source>
        <dbReference type="SAM" id="Phobius"/>
    </source>
</evidence>
<dbReference type="FunFam" id="1.10.287.130:FF:000001">
    <property type="entry name" value="Two-component sensor histidine kinase"/>
    <property type="match status" value="1"/>
</dbReference>
<reference evidence="16 17" key="1">
    <citation type="submission" date="2020-07" db="EMBL/GenBank/DDBJ databases">
        <title>Sequencing the genomes of 1000 actinobacteria strains.</title>
        <authorList>
            <person name="Klenk H.-P."/>
        </authorList>
    </citation>
    <scope>NUCLEOTIDE SEQUENCE [LARGE SCALE GENOMIC DNA]</scope>
    <source>
        <strain evidence="16 17">DSM 42178</strain>
    </source>
</reference>
<comment type="subcellular location">
    <subcellularLocation>
        <location evidence="3">Cell membrane</location>
    </subcellularLocation>
</comment>
<keyword evidence="11 13" id="KW-0472">Membrane</keyword>
<evidence type="ECO:0000256" key="1">
    <source>
        <dbReference type="ARBA" id="ARBA00000085"/>
    </source>
</evidence>
<dbReference type="SMART" id="SM00304">
    <property type="entry name" value="HAMP"/>
    <property type="match status" value="1"/>
</dbReference>
<dbReference type="GO" id="GO:0000155">
    <property type="term" value="F:phosphorelay sensor kinase activity"/>
    <property type="evidence" value="ECO:0007669"/>
    <property type="project" value="InterPro"/>
</dbReference>
<dbReference type="CDD" id="cd00082">
    <property type="entry name" value="HisKA"/>
    <property type="match status" value="1"/>
</dbReference>
<dbReference type="EC" id="2.7.13.3" evidence="4"/>
<evidence type="ECO:0000256" key="3">
    <source>
        <dbReference type="ARBA" id="ARBA00004236"/>
    </source>
</evidence>
<dbReference type="EMBL" id="JACBZD010000002">
    <property type="protein sequence ID" value="NYI08142.1"/>
    <property type="molecule type" value="Genomic_DNA"/>
</dbReference>
<dbReference type="Gene3D" id="6.10.340.10">
    <property type="match status" value="1"/>
</dbReference>
<dbReference type="InterPro" id="IPR003594">
    <property type="entry name" value="HATPase_dom"/>
</dbReference>
<dbReference type="PROSITE" id="PS50109">
    <property type="entry name" value="HIS_KIN"/>
    <property type="match status" value="1"/>
</dbReference>
<evidence type="ECO:0000256" key="5">
    <source>
        <dbReference type="ARBA" id="ARBA00022553"/>
    </source>
</evidence>
<dbReference type="CDD" id="cd06225">
    <property type="entry name" value="HAMP"/>
    <property type="match status" value="1"/>
</dbReference>
<keyword evidence="17" id="KW-1185">Reference proteome</keyword>
<dbReference type="CDD" id="cd00075">
    <property type="entry name" value="HATPase"/>
    <property type="match status" value="1"/>
</dbReference>
<dbReference type="FunFam" id="3.30.565.10:FF:000006">
    <property type="entry name" value="Sensor histidine kinase WalK"/>
    <property type="match status" value="1"/>
</dbReference>
<dbReference type="Proteomes" id="UP000567795">
    <property type="component" value="Unassembled WGS sequence"/>
</dbReference>
<evidence type="ECO:0000256" key="10">
    <source>
        <dbReference type="ARBA" id="ARBA00023012"/>
    </source>
</evidence>
<dbReference type="InterPro" id="IPR036890">
    <property type="entry name" value="HATPase_C_sf"/>
</dbReference>
<dbReference type="PROSITE" id="PS50885">
    <property type="entry name" value="HAMP"/>
    <property type="match status" value="1"/>
</dbReference>
<feature type="transmembrane region" description="Helical" evidence="13">
    <location>
        <begin position="52"/>
        <end position="70"/>
    </location>
</feature>
<evidence type="ECO:0000256" key="12">
    <source>
        <dbReference type="SAM" id="MobiDB-lite"/>
    </source>
</evidence>
<dbReference type="Gene3D" id="1.10.287.130">
    <property type="match status" value="1"/>
</dbReference>
<dbReference type="Pfam" id="PF00512">
    <property type="entry name" value="HisKA"/>
    <property type="match status" value="1"/>
</dbReference>
<feature type="transmembrane region" description="Helical" evidence="13">
    <location>
        <begin position="203"/>
        <end position="225"/>
    </location>
</feature>
<feature type="compositionally biased region" description="Low complexity" evidence="12">
    <location>
        <begin position="11"/>
        <end position="32"/>
    </location>
</feature>
<evidence type="ECO:0000256" key="9">
    <source>
        <dbReference type="ARBA" id="ARBA00022989"/>
    </source>
</evidence>
<keyword evidence="8 16" id="KW-0418">Kinase</keyword>
<keyword evidence="5" id="KW-0597">Phosphoprotein</keyword>
<evidence type="ECO:0000313" key="17">
    <source>
        <dbReference type="Proteomes" id="UP000567795"/>
    </source>
</evidence>
<dbReference type="SUPFAM" id="SSF158472">
    <property type="entry name" value="HAMP domain-like"/>
    <property type="match status" value="1"/>
</dbReference>
<dbReference type="InterPro" id="IPR050428">
    <property type="entry name" value="TCS_sensor_his_kinase"/>
</dbReference>
<sequence length="538" mass="57715">MTTRADPSEVAGDATDAAKAAPTPEATGAAGRRTGRIRPMPWWCNMTLRHRLLILLLSTTAVVLAFQGFFSTRVLSNQLAEVHDQEMRFAAESIRQLLDGQPDVRARASSGVPPVVDPGAQMVATLLEPDGGRTELISQRGFHPELPSYAEALRLADSGEVRTSADSALTRQYRVVALRLRSSPEVLVVTDPDSLRGTARTVVPLNVAFTGAGLLLLGVATVVVVRRELRPLETMARQAEAVASGDLGRRVELSRIGSEVGQLGVALNRSWEAVQAALQARDASERRLRRFVADASHELRTPLQSIRGYTDLYRHGALPDTAAVDRAVERIAGETRRMSRLVEQLLLLARYDSEQLPERVPVDLGVLVRESAADAAAVQPDRPFEVEVADGVQVRGDPDALSRLVANLLANVRQHTPVEAGCWVRLRGEGGTAVLTVTDAGPGVPPDALPHIFDRFYRADPARSRASGGTGLGLAIVDTVARAHGGEAVVDSRPGEGTTVTVRLPRARRTDVAVLGLPAPGKTERVEEAHLAEARGAT</sequence>
<dbReference type="PANTHER" id="PTHR45436:SF5">
    <property type="entry name" value="SENSOR HISTIDINE KINASE TRCS"/>
    <property type="match status" value="1"/>
</dbReference>
<dbReference type="Gene3D" id="3.30.565.10">
    <property type="entry name" value="Histidine kinase-like ATPase, C-terminal domain"/>
    <property type="match status" value="1"/>
</dbReference>
<dbReference type="RefSeq" id="WP_179817006.1">
    <property type="nucleotide sequence ID" value="NZ_JACBZD010000002.1"/>
</dbReference>
<dbReference type="SUPFAM" id="SSF47384">
    <property type="entry name" value="Homodimeric domain of signal transducing histidine kinase"/>
    <property type="match status" value="1"/>
</dbReference>
<feature type="domain" description="Histidine kinase" evidence="14">
    <location>
        <begin position="294"/>
        <end position="508"/>
    </location>
</feature>
<evidence type="ECO:0000256" key="2">
    <source>
        <dbReference type="ARBA" id="ARBA00001968"/>
    </source>
</evidence>
<dbReference type="InterPro" id="IPR003661">
    <property type="entry name" value="HisK_dim/P_dom"/>
</dbReference>
<dbReference type="Pfam" id="PF00672">
    <property type="entry name" value="HAMP"/>
    <property type="match status" value="1"/>
</dbReference>
<evidence type="ECO:0000256" key="6">
    <source>
        <dbReference type="ARBA" id="ARBA00022679"/>
    </source>
</evidence>
<dbReference type="AlphaFoldDB" id="A0A853ACQ9"/>
<dbReference type="Pfam" id="PF02518">
    <property type="entry name" value="HATPase_c"/>
    <property type="match status" value="1"/>
</dbReference>
<keyword evidence="6 16" id="KW-0808">Transferase</keyword>
<keyword evidence="7 13" id="KW-0812">Transmembrane</keyword>
<evidence type="ECO:0000259" key="14">
    <source>
        <dbReference type="PROSITE" id="PS50109"/>
    </source>
</evidence>
<name>A0A853ACQ9_9ACTN</name>
<dbReference type="PRINTS" id="PR00344">
    <property type="entry name" value="BCTRLSENSOR"/>
</dbReference>
<comment type="cofactor">
    <cofactor evidence="2">
        <name>a divalent metal cation</name>
        <dbReference type="ChEBI" id="CHEBI:60240"/>
    </cofactor>
</comment>
<accession>A0A853ACQ9</accession>
<dbReference type="SMART" id="SM00387">
    <property type="entry name" value="HATPase_c"/>
    <property type="match status" value="1"/>
</dbReference>
<evidence type="ECO:0000259" key="15">
    <source>
        <dbReference type="PROSITE" id="PS50885"/>
    </source>
</evidence>
<dbReference type="GO" id="GO:0005886">
    <property type="term" value="C:plasma membrane"/>
    <property type="evidence" value="ECO:0007669"/>
    <property type="project" value="UniProtKB-SubCell"/>
</dbReference>
<evidence type="ECO:0000256" key="4">
    <source>
        <dbReference type="ARBA" id="ARBA00012438"/>
    </source>
</evidence>
<dbReference type="SUPFAM" id="SSF55874">
    <property type="entry name" value="ATPase domain of HSP90 chaperone/DNA topoisomerase II/histidine kinase"/>
    <property type="match status" value="1"/>
</dbReference>
<dbReference type="SMART" id="SM00388">
    <property type="entry name" value="HisKA"/>
    <property type="match status" value="1"/>
</dbReference>
<evidence type="ECO:0000256" key="7">
    <source>
        <dbReference type="ARBA" id="ARBA00022692"/>
    </source>
</evidence>
<comment type="caution">
    <text evidence="16">The sequence shown here is derived from an EMBL/GenBank/DDBJ whole genome shotgun (WGS) entry which is preliminary data.</text>
</comment>
<dbReference type="InterPro" id="IPR004358">
    <property type="entry name" value="Sig_transdc_His_kin-like_C"/>
</dbReference>
<feature type="domain" description="HAMP" evidence="15">
    <location>
        <begin position="226"/>
        <end position="279"/>
    </location>
</feature>
<dbReference type="InterPro" id="IPR005467">
    <property type="entry name" value="His_kinase_dom"/>
</dbReference>
<evidence type="ECO:0000313" key="16">
    <source>
        <dbReference type="EMBL" id="NYI08142.1"/>
    </source>
</evidence>
<evidence type="ECO:0000256" key="8">
    <source>
        <dbReference type="ARBA" id="ARBA00022777"/>
    </source>
</evidence>
<gene>
    <name evidence="16" type="ORF">FHU37_005171</name>
</gene>
<evidence type="ECO:0000256" key="11">
    <source>
        <dbReference type="ARBA" id="ARBA00023136"/>
    </source>
</evidence>
<protein>
    <recommendedName>
        <fullName evidence="4">histidine kinase</fullName>
        <ecNumber evidence="4">2.7.13.3</ecNumber>
    </recommendedName>
</protein>
<dbReference type="PANTHER" id="PTHR45436">
    <property type="entry name" value="SENSOR HISTIDINE KINASE YKOH"/>
    <property type="match status" value="1"/>
</dbReference>
<organism evidence="16 17">
    <name type="scientific">Allostreptomyces psammosilenae</name>
    <dbReference type="NCBI Taxonomy" id="1892865"/>
    <lineage>
        <taxon>Bacteria</taxon>
        <taxon>Bacillati</taxon>
        <taxon>Actinomycetota</taxon>
        <taxon>Actinomycetes</taxon>
        <taxon>Kitasatosporales</taxon>
        <taxon>Streptomycetaceae</taxon>
        <taxon>Allostreptomyces</taxon>
    </lineage>
</organism>